<evidence type="ECO:0000256" key="3">
    <source>
        <dbReference type="ARBA" id="ARBA00022801"/>
    </source>
</evidence>
<feature type="transmembrane region" description="Helical" evidence="5">
    <location>
        <begin position="40"/>
        <end position="60"/>
    </location>
</feature>
<dbReference type="CDD" id="cd09877">
    <property type="entry name" value="PIN_YacL-like"/>
    <property type="match status" value="1"/>
</dbReference>
<evidence type="ECO:0000256" key="1">
    <source>
        <dbReference type="ARBA" id="ARBA00001946"/>
    </source>
</evidence>
<keyword evidence="5" id="KW-1133">Transmembrane helix</keyword>
<accession>A0A3B0SAY9</accession>
<evidence type="ECO:0000259" key="6">
    <source>
        <dbReference type="PROSITE" id="PS50926"/>
    </source>
</evidence>
<dbReference type="AlphaFoldDB" id="A0A3B0SAY9"/>
<dbReference type="InterPro" id="IPR029060">
    <property type="entry name" value="PIN-like_dom_sf"/>
</dbReference>
<dbReference type="SMART" id="SM00670">
    <property type="entry name" value="PINc"/>
    <property type="match status" value="1"/>
</dbReference>
<evidence type="ECO:0000256" key="2">
    <source>
        <dbReference type="ARBA" id="ARBA00022722"/>
    </source>
</evidence>
<keyword evidence="2" id="KW-0540">Nuclease</keyword>
<evidence type="ECO:0000313" key="7">
    <source>
        <dbReference type="EMBL" id="VAW03341.1"/>
    </source>
</evidence>
<dbReference type="Gene3D" id="3.40.50.1010">
    <property type="entry name" value="5'-nuclease"/>
    <property type="match status" value="1"/>
</dbReference>
<dbReference type="InterPro" id="IPR002716">
    <property type="entry name" value="PIN_dom"/>
</dbReference>
<feature type="transmembrane region" description="Helical" evidence="5">
    <location>
        <begin position="81"/>
        <end position="104"/>
    </location>
</feature>
<dbReference type="PANTHER" id="PTHR11603">
    <property type="entry name" value="AAA FAMILY ATPASE"/>
    <property type="match status" value="1"/>
</dbReference>
<evidence type="ECO:0000256" key="4">
    <source>
        <dbReference type="ARBA" id="ARBA00022842"/>
    </source>
</evidence>
<protein>
    <submittedName>
        <fullName evidence="7">Membrane-associated protein containing RNA-binding TRAM domain and ribonuclease PIN-domain, YacL B.subtilis ortholog</fullName>
    </submittedName>
</protein>
<feature type="transmembrane region" description="Helical" evidence="5">
    <location>
        <begin position="110"/>
        <end position="131"/>
    </location>
</feature>
<evidence type="ECO:0000256" key="5">
    <source>
        <dbReference type="SAM" id="Phobius"/>
    </source>
</evidence>
<dbReference type="SUPFAM" id="SSF88723">
    <property type="entry name" value="PIN domain-like"/>
    <property type="match status" value="1"/>
</dbReference>
<gene>
    <name evidence="7" type="ORF">MNBD_ACTINO02-1488</name>
</gene>
<dbReference type="PROSITE" id="PS50926">
    <property type="entry name" value="TRAM"/>
    <property type="match status" value="1"/>
</dbReference>
<keyword evidence="5" id="KW-0472">Membrane</keyword>
<comment type="cofactor">
    <cofactor evidence="1">
        <name>Mg(2+)</name>
        <dbReference type="ChEBI" id="CHEBI:18420"/>
    </cofactor>
</comment>
<keyword evidence="3" id="KW-0378">Hydrolase</keyword>
<name>A0A3B0SAY9_9ZZZZ</name>
<proteinExistence type="predicted"/>
<dbReference type="GO" id="GO:0016787">
    <property type="term" value="F:hydrolase activity"/>
    <property type="evidence" value="ECO:0007669"/>
    <property type="project" value="UniProtKB-KW"/>
</dbReference>
<dbReference type="EMBL" id="UOEK01000257">
    <property type="protein sequence ID" value="VAW03341.1"/>
    <property type="molecule type" value="Genomic_DNA"/>
</dbReference>
<dbReference type="GO" id="GO:0004518">
    <property type="term" value="F:nuclease activity"/>
    <property type="evidence" value="ECO:0007669"/>
    <property type="project" value="UniProtKB-KW"/>
</dbReference>
<keyword evidence="4" id="KW-0460">Magnesium</keyword>
<organism evidence="7">
    <name type="scientific">hydrothermal vent metagenome</name>
    <dbReference type="NCBI Taxonomy" id="652676"/>
    <lineage>
        <taxon>unclassified sequences</taxon>
        <taxon>metagenomes</taxon>
        <taxon>ecological metagenomes</taxon>
    </lineage>
</organism>
<dbReference type="PANTHER" id="PTHR11603:SF147">
    <property type="entry name" value="MEMBRANE PROTEIN"/>
    <property type="match status" value="1"/>
</dbReference>
<feature type="domain" description="TRAM" evidence="6">
    <location>
        <begin position="291"/>
        <end position="352"/>
    </location>
</feature>
<reference evidence="7" key="1">
    <citation type="submission" date="2018-06" db="EMBL/GenBank/DDBJ databases">
        <authorList>
            <person name="Zhirakovskaya E."/>
        </authorList>
    </citation>
    <scope>NUCLEOTIDE SEQUENCE</scope>
</reference>
<dbReference type="InterPro" id="IPR002792">
    <property type="entry name" value="TRAM_dom"/>
</dbReference>
<dbReference type="InterPro" id="IPR052041">
    <property type="entry name" value="Nucleic_acid_metab_PIN/TRAM"/>
</dbReference>
<keyword evidence="5" id="KW-0812">Transmembrane</keyword>
<sequence>MMVEAIRLLVTLATTAIGFSAGRSIASWFPSAGIDSDTSIVWGALLGAAIGYVLGGVLGRRLRSGISRAPELLRRATGPQLFAGTFGALAGMVTGTIVAVPLIAFFPATIAWPLAGLIVLVISSFGASVFAGRAHELLAVAGLRERQPLRRTEVDPAETIGSSFVVDSSAAIDGRLLELARTGIMSGAVLVPEFVIDELQAVADAADKAKRRRGRRGLDILDVLRDVESVDFHVIDHTVPEHDEVDAKLLVLCDRFGATLVTTDHNLAKAAAVRDVRVLNPHLLSEVLKPQFVMGDSVEILIQRAGSEPGQGVGFLEDGTMVVVEDGAGMVGAVVKVEVSNMMRTSIGRMVFAQIPS</sequence>